<evidence type="ECO:0000313" key="13">
    <source>
        <dbReference type="Proteomes" id="UP000019143"/>
    </source>
</evidence>
<comment type="catalytic activity">
    <reaction evidence="1 10">
        <text>a myo-inositol phosphate + H2O = myo-inositol + phosphate</text>
        <dbReference type="Rhea" id="RHEA:24056"/>
        <dbReference type="ChEBI" id="CHEBI:15377"/>
        <dbReference type="ChEBI" id="CHEBI:17268"/>
        <dbReference type="ChEBI" id="CHEBI:43474"/>
        <dbReference type="ChEBI" id="CHEBI:84139"/>
        <dbReference type="EC" id="3.1.3.25"/>
    </reaction>
</comment>
<feature type="binding site" evidence="9">
    <location>
        <position position="68"/>
    </location>
    <ligand>
        <name>Mg(2+)</name>
        <dbReference type="ChEBI" id="CHEBI:18420"/>
        <label>1</label>
        <note>catalytic</note>
    </ligand>
</feature>
<keyword evidence="6" id="KW-0889">Transcription antitermination</keyword>
<dbReference type="InterPro" id="IPR022337">
    <property type="entry name" value="Inositol_monophosphatase_SuhB"/>
</dbReference>
<dbReference type="PRINTS" id="PR01959">
    <property type="entry name" value="SBIMPHPHTASE"/>
</dbReference>
<comment type="similarity">
    <text evidence="3 10">Belongs to the inositol monophosphatase superfamily.</text>
</comment>
<evidence type="ECO:0000256" key="2">
    <source>
        <dbReference type="ARBA" id="ARBA00001946"/>
    </source>
</evidence>
<evidence type="ECO:0000256" key="5">
    <source>
        <dbReference type="ARBA" id="ARBA00022801"/>
    </source>
</evidence>
<feature type="compositionally biased region" description="Low complexity" evidence="11">
    <location>
        <begin position="230"/>
        <end position="242"/>
    </location>
</feature>
<keyword evidence="6" id="KW-0804">Transcription</keyword>
<feature type="non-terminal residue" evidence="12">
    <location>
        <position position="338"/>
    </location>
</feature>
<dbReference type="PROSITE" id="PS00629">
    <property type="entry name" value="IMP_1"/>
    <property type="match status" value="1"/>
</dbReference>
<dbReference type="GO" id="GO:0008934">
    <property type="term" value="F:inositol monophosphate 1-phosphatase activity"/>
    <property type="evidence" value="ECO:0007669"/>
    <property type="project" value="InterPro"/>
</dbReference>
<gene>
    <name evidence="12" type="primary">suhB</name>
    <name evidence="12" type="ORF">XPU_0814</name>
</gene>
<dbReference type="AlphaFoldDB" id="W4RYQ5"/>
<evidence type="ECO:0000256" key="9">
    <source>
        <dbReference type="PIRSR" id="PIRSR600760-2"/>
    </source>
</evidence>
<name>W4RYQ5_9XANT</name>
<dbReference type="CDD" id="cd01639">
    <property type="entry name" value="IMPase"/>
    <property type="match status" value="1"/>
</dbReference>
<dbReference type="PANTHER" id="PTHR20854:SF4">
    <property type="entry name" value="INOSITOL-1-MONOPHOSPHATASE-RELATED"/>
    <property type="match status" value="1"/>
</dbReference>
<dbReference type="EC" id="3.1.3.25" evidence="10"/>
<reference evidence="12 13" key="1">
    <citation type="submission" date="2014-01" db="EMBL/GenBank/DDBJ databases">
        <title>Genome sequence and analysis of Xanthomonas arboricola pv. pruni.</title>
        <authorList>
            <person name="Fujikawa T."/>
            <person name="Nakazono-Nagaoka E."/>
        </authorList>
    </citation>
    <scope>NUCLEOTIDE SEQUENCE [LARGE SCALE GENOMIC DNA]</scope>
    <source>
        <strain evidence="13">MAFF 311562</strain>
    </source>
</reference>
<dbReference type="GO" id="GO:0031564">
    <property type="term" value="P:transcription antitermination"/>
    <property type="evidence" value="ECO:0007669"/>
    <property type="project" value="UniProtKB-KW"/>
</dbReference>
<keyword evidence="4 9" id="KW-0479">Metal-binding</keyword>
<dbReference type="Proteomes" id="UP000019143">
    <property type="component" value="Unassembled WGS sequence"/>
</dbReference>
<dbReference type="InterPro" id="IPR000760">
    <property type="entry name" value="Inositol_monophosphatase-like"/>
</dbReference>
<feature type="compositionally biased region" description="Low complexity" evidence="11">
    <location>
        <begin position="251"/>
        <end position="277"/>
    </location>
</feature>
<evidence type="ECO:0000256" key="11">
    <source>
        <dbReference type="SAM" id="MobiDB-lite"/>
    </source>
</evidence>
<feature type="binding site" evidence="9">
    <location>
        <position position="88"/>
    </location>
    <ligand>
        <name>Mg(2+)</name>
        <dbReference type="ChEBI" id="CHEBI:18420"/>
        <label>1</label>
        <note>catalytic</note>
    </ligand>
</feature>
<dbReference type="GO" id="GO:0046872">
    <property type="term" value="F:metal ion binding"/>
    <property type="evidence" value="ECO:0007669"/>
    <property type="project" value="UniProtKB-KW"/>
</dbReference>
<evidence type="ECO:0000256" key="3">
    <source>
        <dbReference type="ARBA" id="ARBA00009759"/>
    </source>
</evidence>
<feature type="binding site" evidence="9">
    <location>
        <position position="87"/>
    </location>
    <ligand>
        <name>Mg(2+)</name>
        <dbReference type="ChEBI" id="CHEBI:18420"/>
        <label>1</label>
        <note>catalytic</note>
    </ligand>
</feature>
<feature type="binding site" evidence="9">
    <location>
        <position position="85"/>
    </location>
    <ligand>
        <name>Mg(2+)</name>
        <dbReference type="ChEBI" id="CHEBI:18420"/>
        <label>1</label>
        <note>catalytic</note>
    </ligand>
</feature>
<dbReference type="InterPro" id="IPR033942">
    <property type="entry name" value="IMPase"/>
</dbReference>
<dbReference type="Pfam" id="PF00459">
    <property type="entry name" value="Inositol_P"/>
    <property type="match status" value="1"/>
</dbReference>
<dbReference type="PRINTS" id="PR00377">
    <property type="entry name" value="IMPHPHTASES"/>
</dbReference>
<dbReference type="FunFam" id="3.30.540.10:FF:000017">
    <property type="entry name" value="Inositol-1-monophosphatase"/>
    <property type="match status" value="1"/>
</dbReference>
<proteinExistence type="inferred from homology"/>
<evidence type="ECO:0000256" key="7">
    <source>
        <dbReference type="ARBA" id="ARBA00022842"/>
    </source>
</evidence>
<dbReference type="Gene3D" id="3.40.190.80">
    <property type="match status" value="1"/>
</dbReference>
<dbReference type="GO" id="GO:0007165">
    <property type="term" value="P:signal transduction"/>
    <property type="evidence" value="ECO:0007669"/>
    <property type="project" value="TreeGrafter"/>
</dbReference>
<comment type="subunit">
    <text evidence="8">Homodimer. The rRNA transcription and antitermination complex (rrnTAC) consists of RNA polymerase (RNAP), NusA, NusB, NusE (rpsJ), NusG, SubB, ribosomal protein S4, DNA and precursor rRNA; S4 is more flexible than other subunits.</text>
</comment>
<keyword evidence="5 10" id="KW-0378">Hydrolase</keyword>
<dbReference type="GO" id="GO:0006020">
    <property type="term" value="P:inositol metabolic process"/>
    <property type="evidence" value="ECO:0007669"/>
    <property type="project" value="TreeGrafter"/>
</dbReference>
<feature type="compositionally biased region" description="Polar residues" evidence="11">
    <location>
        <begin position="300"/>
        <end position="321"/>
    </location>
</feature>
<evidence type="ECO:0000256" key="6">
    <source>
        <dbReference type="ARBA" id="ARBA00022814"/>
    </source>
</evidence>
<accession>W4RYQ5</accession>
<protein>
    <recommendedName>
        <fullName evidence="10">Inositol-1-monophosphatase</fullName>
        <ecNumber evidence="10">3.1.3.25</ecNumber>
    </recommendedName>
</protein>
<dbReference type="InterPro" id="IPR020583">
    <property type="entry name" value="Inositol_monoP_metal-BS"/>
</dbReference>
<dbReference type="SUPFAM" id="SSF56655">
    <property type="entry name" value="Carbohydrate phosphatase"/>
    <property type="match status" value="1"/>
</dbReference>
<dbReference type="Gene3D" id="3.30.540.10">
    <property type="entry name" value="Fructose-1,6-Bisphosphatase, subunit A, domain 1"/>
    <property type="match status" value="1"/>
</dbReference>
<evidence type="ECO:0000256" key="4">
    <source>
        <dbReference type="ARBA" id="ARBA00022723"/>
    </source>
</evidence>
<comment type="caution">
    <text evidence="12">The sequence shown here is derived from an EMBL/GenBank/DDBJ whole genome shotgun (WGS) entry which is preliminary data.</text>
</comment>
<keyword evidence="7 9" id="KW-0460">Magnesium</keyword>
<dbReference type="EMBL" id="BAVB01000159">
    <property type="protein sequence ID" value="GAE49282.1"/>
    <property type="molecule type" value="Genomic_DNA"/>
</dbReference>
<sequence length="338" mass="36348">MQKPAVTVMVKAARLAGNVLLRGINKLDALNVVQKGRMDYASEVDADAEKVIIKELKRGYPEYAVFGEEGGVQGGKSGRYTWVIDPLDGTSNYLRGFPHYCVSIALVENGEPTDAVIFDPLRNELFTASRGAGAVLNDRRIRIAERKDLEGAMVHTGFPPRERARISAQLKCVDALLVQAEDVRRTGSAALDLAYVACGRADAYFEAGVKAGTSQPACCWCAKPVAASATTRAPPRRAWTTWARKRSRSWPATSRSATRCRRSSSTPATPASSTPSSDRCPTPSSGRRPHNVGARPSATGLPQQSPRDQGRSYDSAQQTNKAGIAPGLVRSSSMQSPS</sequence>
<comment type="cofactor">
    <cofactor evidence="2 9 10">
        <name>Mg(2+)</name>
        <dbReference type="ChEBI" id="CHEBI:18420"/>
    </cofactor>
</comment>
<organism evidence="12 13">
    <name type="scientific">Xanthomonas arboricola pv. pruni str. MAFF 311562</name>
    <dbReference type="NCBI Taxonomy" id="1414836"/>
    <lineage>
        <taxon>Bacteria</taxon>
        <taxon>Pseudomonadati</taxon>
        <taxon>Pseudomonadota</taxon>
        <taxon>Gammaproteobacteria</taxon>
        <taxon>Lysobacterales</taxon>
        <taxon>Lysobacteraceae</taxon>
        <taxon>Xanthomonas</taxon>
    </lineage>
</organism>
<feature type="region of interest" description="Disordered" evidence="11">
    <location>
        <begin position="230"/>
        <end position="338"/>
    </location>
</feature>
<evidence type="ECO:0000256" key="8">
    <source>
        <dbReference type="ARBA" id="ARBA00063608"/>
    </source>
</evidence>
<evidence type="ECO:0000313" key="12">
    <source>
        <dbReference type="EMBL" id="GAE49282.1"/>
    </source>
</evidence>
<keyword evidence="6" id="KW-0805">Transcription regulation</keyword>
<evidence type="ECO:0000256" key="1">
    <source>
        <dbReference type="ARBA" id="ARBA00001033"/>
    </source>
</evidence>
<evidence type="ECO:0000256" key="10">
    <source>
        <dbReference type="RuleBase" id="RU364068"/>
    </source>
</evidence>
<dbReference type="PANTHER" id="PTHR20854">
    <property type="entry name" value="INOSITOL MONOPHOSPHATASE"/>
    <property type="match status" value="1"/>
</dbReference>